<name>A0A7D5S9Q4_9PROT</name>
<evidence type="ECO:0000256" key="2">
    <source>
        <dbReference type="SAM" id="MobiDB-lite"/>
    </source>
</evidence>
<organism evidence="4 5">
    <name type="scientific">Candidatus Accumulibacter cognatus</name>
    <dbReference type="NCBI Taxonomy" id="2954383"/>
    <lineage>
        <taxon>Bacteria</taxon>
        <taxon>Pseudomonadati</taxon>
        <taxon>Pseudomonadota</taxon>
        <taxon>Betaproteobacteria</taxon>
        <taxon>Candidatus Accumulibacter</taxon>
    </lineage>
</organism>
<reference evidence="4 5" key="1">
    <citation type="journal article" date="2019" name="Microbiome">
        <title>Annotated bacterial chromosomes from frame-shift-corrected long-read metagenomic data.</title>
        <authorList>
            <person name="Arumugam K."/>
            <person name="Bagci C."/>
            <person name="Bessarab I."/>
            <person name="Beier S."/>
            <person name="Buchfink B."/>
            <person name="Gorska A."/>
            <person name="Qiu G."/>
            <person name="Huson D.H."/>
            <person name="Williams R.B.H."/>
        </authorList>
    </citation>
    <scope>NUCLEOTIDE SEQUENCE [LARGE SCALE GENOMIC DNA]</scope>
    <source>
        <strain evidence="4">SSA1</strain>
    </source>
</reference>
<feature type="region of interest" description="Disordered" evidence="2">
    <location>
        <begin position="347"/>
        <end position="376"/>
    </location>
</feature>
<gene>
    <name evidence="4" type="ORF">HWD57_17145</name>
</gene>
<feature type="compositionally biased region" description="Pro residues" evidence="2">
    <location>
        <begin position="366"/>
        <end position="376"/>
    </location>
</feature>
<evidence type="ECO:0000256" key="1">
    <source>
        <dbReference type="ARBA" id="ARBA00034120"/>
    </source>
</evidence>
<comment type="similarity">
    <text evidence="1">Belongs to the bacterial reverse transcriptase family.</text>
</comment>
<evidence type="ECO:0000313" key="4">
    <source>
        <dbReference type="EMBL" id="QLH51336.1"/>
    </source>
</evidence>
<proteinExistence type="inferred from homology"/>
<accession>A0A7D5S9Q4</accession>
<dbReference type="KEGG" id="acog:HWD57_17145"/>
<dbReference type="SUPFAM" id="SSF56672">
    <property type="entry name" value="DNA/RNA polymerases"/>
    <property type="match status" value="1"/>
</dbReference>
<sequence length="376" mass="42674">MAELFDAVIEWDNLWQAFAVAARGKRRKGSAAAFEQQVADRLVTVQDELRSKSYRPGAYRHFFIHEPKRRKISAAPFRDRVVHHALCQVIEPLFEASFIADSYANRRGKGTHRALDRLQHHARRYRYVLRADIVQHFPSLDHDLLRGKLARVVDDPDLLWLAGLILDSGVGVLADEYSPVYFPGDDLLAACRPRGLPIGNLTSQFWSNVYLDDFDWFVQRQLGCGAYLRYVDDFALFGDDRKTLWQWKEALIARLEQERLTIHAAQAQVLPTRCGIPWLGFVVYPTHRLLKRRNAVNFTRRLSGNLDAYGAGSISFAELDASVRGWINHVRYADTWGFAQAPLRGASDPGTPHLKSALRAAGEVSPAPPPESEYPE</sequence>
<dbReference type="InterPro" id="IPR051083">
    <property type="entry name" value="GrpII_Intron_Splice-Mob/Def"/>
</dbReference>
<dbReference type="Pfam" id="PF00078">
    <property type="entry name" value="RVT_1"/>
    <property type="match status" value="1"/>
</dbReference>
<dbReference type="PANTHER" id="PTHR34047:SF8">
    <property type="entry name" value="PROTEIN YKFC"/>
    <property type="match status" value="1"/>
</dbReference>
<dbReference type="PROSITE" id="PS50878">
    <property type="entry name" value="RT_POL"/>
    <property type="match status" value="1"/>
</dbReference>
<dbReference type="Proteomes" id="UP000509684">
    <property type="component" value="Chromosome"/>
</dbReference>
<dbReference type="CDD" id="cd01651">
    <property type="entry name" value="RT_G2_intron"/>
    <property type="match status" value="1"/>
</dbReference>
<dbReference type="InterPro" id="IPR043502">
    <property type="entry name" value="DNA/RNA_pol_sf"/>
</dbReference>
<dbReference type="PANTHER" id="PTHR34047">
    <property type="entry name" value="NUCLEAR INTRON MATURASE 1, MITOCHONDRIAL-RELATED"/>
    <property type="match status" value="1"/>
</dbReference>
<dbReference type="InterPro" id="IPR000477">
    <property type="entry name" value="RT_dom"/>
</dbReference>
<feature type="domain" description="Reverse transcriptase" evidence="3">
    <location>
        <begin position="48"/>
        <end position="283"/>
    </location>
</feature>
<protein>
    <submittedName>
        <fullName evidence="4">RNA-dependent DNA polymerase</fullName>
    </submittedName>
</protein>
<evidence type="ECO:0000259" key="3">
    <source>
        <dbReference type="PROSITE" id="PS50878"/>
    </source>
</evidence>
<dbReference type="AlphaFoldDB" id="A0A7D5S9Q4"/>
<evidence type="ECO:0000313" key="5">
    <source>
        <dbReference type="Proteomes" id="UP000509684"/>
    </source>
</evidence>
<dbReference type="EMBL" id="CP058708">
    <property type="protein sequence ID" value="QLH51336.1"/>
    <property type="molecule type" value="Genomic_DNA"/>
</dbReference>